<sequence length="620" mass="69450">MDDRNRTLHSQSLAIDFIDRRLLEYHPYFDKPPTTFDSTSGMYVPKASAPELATERPLPSAPDRMRFWAALFPKAMESFKKQCPAEPKGRLQSGQSIRGLSNWEEVHDRLRANRQDYDNPQGRVGALRRGMRSVMDKSQPLRGMVNFIPNNDYLAPVAGTLGIILDAAKKATNLRQEVAAALDNLERNFEDVETFLVTYPNDQNIINGSVNLLASILKAIEYVIGYYMRNTMSKAVAALIMQDDFQASLTASLEEITSSGQLLLKEAEKSNFWQNRNTLGMAKESSAKLDRVVESQQKIADTQNEMKVLLEQMQMNMEKYRQQNIYLTAEVIWHRERTPSPTRVVPSVPPISQEDLTASLLGDIDGVLESDTTVEQVVQCREMLPRADREIAERVVTTSKFREWLAAPVSRELLIHGNFTGTQYTSALSLFCATLIRTLQEEGGPQGRYLALVFFCGKHLDDASGISGGDTKTTASVGGLGMIRSLVAQLLTQRPFNLNEILPRVNIQAIRSGDIHQLLSLFTELVQQVSRSGTSIFCLLDGLKYYEREEYLDDMSLVLRHLLDVREGGTHGSVFKVLITSPSPTTIVRQAFSEDGILSLALVRSSGQGFSADRMRRQLS</sequence>
<keyword evidence="5" id="KW-1185">Reference proteome</keyword>
<accession>A0AA39XC59</accession>
<dbReference type="AlphaFoldDB" id="A0AA39XC59"/>
<organism evidence="4 5">
    <name type="scientific">Immersiella caudata</name>
    <dbReference type="NCBI Taxonomy" id="314043"/>
    <lineage>
        <taxon>Eukaryota</taxon>
        <taxon>Fungi</taxon>
        <taxon>Dikarya</taxon>
        <taxon>Ascomycota</taxon>
        <taxon>Pezizomycotina</taxon>
        <taxon>Sordariomycetes</taxon>
        <taxon>Sordariomycetidae</taxon>
        <taxon>Sordariales</taxon>
        <taxon>Lasiosphaeriaceae</taxon>
        <taxon>Immersiella</taxon>
    </lineage>
</organism>
<feature type="coiled-coil region" evidence="2">
    <location>
        <begin position="292"/>
        <end position="330"/>
    </location>
</feature>
<keyword evidence="2" id="KW-0175">Coiled coil</keyword>
<dbReference type="EMBL" id="JAULSU010000001">
    <property type="protein sequence ID" value="KAK0631216.1"/>
    <property type="molecule type" value="Genomic_DNA"/>
</dbReference>
<evidence type="ECO:0000256" key="1">
    <source>
        <dbReference type="ARBA" id="ARBA00022737"/>
    </source>
</evidence>
<protein>
    <recommendedName>
        <fullName evidence="3">Nephrocystin 3-like N-terminal domain-containing protein</fullName>
    </recommendedName>
</protein>
<evidence type="ECO:0000259" key="3">
    <source>
        <dbReference type="Pfam" id="PF24883"/>
    </source>
</evidence>
<reference evidence="4" key="1">
    <citation type="submission" date="2023-06" db="EMBL/GenBank/DDBJ databases">
        <title>Genome-scale phylogeny and comparative genomics of the fungal order Sordariales.</title>
        <authorList>
            <consortium name="Lawrence Berkeley National Laboratory"/>
            <person name="Hensen N."/>
            <person name="Bonometti L."/>
            <person name="Westerberg I."/>
            <person name="Brannstrom I.O."/>
            <person name="Guillou S."/>
            <person name="Cros-Aarteil S."/>
            <person name="Calhoun S."/>
            <person name="Haridas S."/>
            <person name="Kuo A."/>
            <person name="Mondo S."/>
            <person name="Pangilinan J."/>
            <person name="Riley R."/>
            <person name="Labutti K."/>
            <person name="Andreopoulos B."/>
            <person name="Lipzen A."/>
            <person name="Chen C."/>
            <person name="Yanf M."/>
            <person name="Daum C."/>
            <person name="Ng V."/>
            <person name="Clum A."/>
            <person name="Steindorff A."/>
            <person name="Ohm R."/>
            <person name="Martin F."/>
            <person name="Silar P."/>
            <person name="Natvig D."/>
            <person name="Lalanne C."/>
            <person name="Gautier V."/>
            <person name="Ament-Velasquez S.L."/>
            <person name="Kruys A."/>
            <person name="Hutchinson M.I."/>
            <person name="Powell A.J."/>
            <person name="Barry K."/>
            <person name="Miller A.N."/>
            <person name="Grigoriev I.V."/>
            <person name="Debuchy R."/>
            <person name="Gladieux P."/>
            <person name="Thoren M.H."/>
            <person name="Johannesson H."/>
        </authorList>
    </citation>
    <scope>NUCLEOTIDE SEQUENCE</scope>
    <source>
        <strain evidence="4">CBS 606.72</strain>
    </source>
</reference>
<evidence type="ECO:0000313" key="5">
    <source>
        <dbReference type="Proteomes" id="UP001175000"/>
    </source>
</evidence>
<gene>
    <name evidence="4" type="ORF">B0T14DRAFT_501310</name>
</gene>
<keyword evidence="1" id="KW-0677">Repeat</keyword>
<dbReference type="PANTHER" id="PTHR40619">
    <property type="entry name" value="FUNGAL STAND N-TERMINAL GOODBYE DOMAIN-CONTAINING PROTEIN"/>
    <property type="match status" value="1"/>
</dbReference>
<feature type="domain" description="Nephrocystin 3-like N-terminal" evidence="3">
    <location>
        <begin position="394"/>
        <end position="581"/>
    </location>
</feature>
<dbReference type="Pfam" id="PF24883">
    <property type="entry name" value="NPHP3_N"/>
    <property type="match status" value="1"/>
</dbReference>
<comment type="caution">
    <text evidence="4">The sequence shown here is derived from an EMBL/GenBank/DDBJ whole genome shotgun (WGS) entry which is preliminary data.</text>
</comment>
<evidence type="ECO:0000313" key="4">
    <source>
        <dbReference type="EMBL" id="KAK0631216.1"/>
    </source>
</evidence>
<evidence type="ECO:0000256" key="2">
    <source>
        <dbReference type="SAM" id="Coils"/>
    </source>
</evidence>
<dbReference type="Proteomes" id="UP001175000">
    <property type="component" value="Unassembled WGS sequence"/>
</dbReference>
<dbReference type="InterPro" id="IPR056884">
    <property type="entry name" value="NPHP3-like_N"/>
</dbReference>
<proteinExistence type="predicted"/>
<name>A0AA39XC59_9PEZI</name>
<dbReference type="PANTHER" id="PTHR40619:SF3">
    <property type="entry name" value="FUNGAL STAND N-TERMINAL GOODBYE DOMAIN-CONTAINING PROTEIN"/>
    <property type="match status" value="1"/>
</dbReference>